<proteinExistence type="predicted"/>
<name>A0ABW0WXC7_9ACTN</name>
<evidence type="ECO:0000256" key="1">
    <source>
        <dbReference type="SAM" id="SignalP"/>
    </source>
</evidence>
<feature type="signal peptide" evidence="1">
    <location>
        <begin position="1"/>
        <end position="28"/>
    </location>
</feature>
<dbReference type="PROSITE" id="PS51318">
    <property type="entry name" value="TAT"/>
    <property type="match status" value="1"/>
</dbReference>
<dbReference type="Proteomes" id="UP001595975">
    <property type="component" value="Unassembled WGS sequence"/>
</dbReference>
<evidence type="ECO:0000313" key="2">
    <source>
        <dbReference type="EMBL" id="MFC5661481.1"/>
    </source>
</evidence>
<gene>
    <name evidence="2" type="ORF">ACFP3U_00640</name>
</gene>
<organism evidence="2 3">
    <name type="scientific">Kitasatospora misakiensis</name>
    <dbReference type="NCBI Taxonomy" id="67330"/>
    <lineage>
        <taxon>Bacteria</taxon>
        <taxon>Bacillati</taxon>
        <taxon>Actinomycetota</taxon>
        <taxon>Actinomycetes</taxon>
        <taxon>Kitasatosporales</taxon>
        <taxon>Streptomycetaceae</taxon>
        <taxon>Kitasatospora</taxon>
    </lineage>
</organism>
<keyword evidence="3" id="KW-1185">Reference proteome</keyword>
<sequence length="224" mass="22026">MRIRRTLGATALAAAAVLAPGTMTPAQAAGSAVLTHTAVGGPDIAVGDVLTADLVAGGYATFYSSATGTSGIKCAASSFSATVTSNPAAPGVATEQLNTQTFGSCTANVIGVTSVQSITVNNLPYTNSVSDAPGNPVSLDPTAAGPLQTTVVLKTILGTITCVYRASAGISGTTGNVGQTIGFNAQALPKVSGPSTCFSTGYFSATYGPVKDSSVAGSPHVYVN</sequence>
<reference evidence="3" key="1">
    <citation type="journal article" date="2019" name="Int. J. Syst. Evol. Microbiol.">
        <title>The Global Catalogue of Microorganisms (GCM) 10K type strain sequencing project: providing services to taxonomists for standard genome sequencing and annotation.</title>
        <authorList>
            <consortium name="The Broad Institute Genomics Platform"/>
            <consortium name="The Broad Institute Genome Sequencing Center for Infectious Disease"/>
            <person name="Wu L."/>
            <person name="Ma J."/>
        </authorList>
    </citation>
    <scope>NUCLEOTIDE SEQUENCE [LARGE SCALE GENOMIC DNA]</scope>
    <source>
        <strain evidence="3">CGMCC 4.1437</strain>
    </source>
</reference>
<dbReference type="EMBL" id="JBHSOF010000001">
    <property type="protein sequence ID" value="MFC5661481.1"/>
    <property type="molecule type" value="Genomic_DNA"/>
</dbReference>
<evidence type="ECO:0000313" key="3">
    <source>
        <dbReference type="Proteomes" id="UP001595975"/>
    </source>
</evidence>
<comment type="caution">
    <text evidence="2">The sequence shown here is derived from an EMBL/GenBank/DDBJ whole genome shotgun (WGS) entry which is preliminary data.</text>
</comment>
<dbReference type="InterPro" id="IPR006311">
    <property type="entry name" value="TAT_signal"/>
</dbReference>
<dbReference type="RefSeq" id="WP_380223042.1">
    <property type="nucleotide sequence ID" value="NZ_JBHSOF010000001.1"/>
</dbReference>
<feature type="chain" id="PRO_5046478513" evidence="1">
    <location>
        <begin position="29"/>
        <end position="224"/>
    </location>
</feature>
<protein>
    <submittedName>
        <fullName evidence="2">Tat pathway signal sequence domain protein</fullName>
    </submittedName>
</protein>
<keyword evidence="1" id="KW-0732">Signal</keyword>
<accession>A0ABW0WXC7</accession>